<feature type="domain" description="Kinesin motor" evidence="10">
    <location>
        <begin position="95"/>
        <end position="395"/>
    </location>
</feature>
<evidence type="ECO:0000259" key="10">
    <source>
        <dbReference type="PROSITE" id="PS50067"/>
    </source>
</evidence>
<keyword evidence="8" id="KW-0175">Coiled coil</keyword>
<name>I1C4T8_RHIO9</name>
<dbReference type="VEuPathDB" id="FungiDB:RO3G_08173"/>
<evidence type="ECO:0000256" key="1">
    <source>
        <dbReference type="ARBA" id="ARBA00022701"/>
    </source>
</evidence>
<feature type="coiled-coil region" evidence="8">
    <location>
        <begin position="533"/>
        <end position="593"/>
    </location>
</feature>
<dbReference type="GO" id="GO:0007018">
    <property type="term" value="P:microtubule-based movement"/>
    <property type="evidence" value="ECO:0007669"/>
    <property type="project" value="InterPro"/>
</dbReference>
<dbReference type="CDD" id="cd01367">
    <property type="entry name" value="KISc_KIF2_like"/>
    <property type="match status" value="1"/>
</dbReference>
<dbReference type="GO" id="GO:0003777">
    <property type="term" value="F:microtubule motor activity"/>
    <property type="evidence" value="ECO:0007669"/>
    <property type="project" value="InterPro"/>
</dbReference>
<feature type="compositionally biased region" description="Polar residues" evidence="9">
    <location>
        <begin position="1"/>
        <end position="12"/>
    </location>
</feature>
<dbReference type="PANTHER" id="PTHR47971">
    <property type="entry name" value="KINESIN-RELATED PROTEIN 6"/>
    <property type="match status" value="1"/>
</dbReference>
<dbReference type="STRING" id="246409.I1C4T8"/>
<dbReference type="Proteomes" id="UP000009138">
    <property type="component" value="Unassembled WGS sequence"/>
</dbReference>
<dbReference type="eggNOG" id="KOG0246">
    <property type="taxonomic scope" value="Eukaryota"/>
</dbReference>
<evidence type="ECO:0000256" key="9">
    <source>
        <dbReference type="SAM" id="MobiDB-lite"/>
    </source>
</evidence>
<dbReference type="PROSITE" id="PS50067">
    <property type="entry name" value="KINESIN_MOTOR_2"/>
    <property type="match status" value="1"/>
</dbReference>
<dbReference type="EMBL" id="CH476737">
    <property type="protein sequence ID" value="EIE83468.1"/>
    <property type="molecule type" value="Genomic_DNA"/>
</dbReference>
<evidence type="ECO:0000256" key="6">
    <source>
        <dbReference type="PROSITE-ProRule" id="PRU00283"/>
    </source>
</evidence>
<evidence type="ECO:0000313" key="12">
    <source>
        <dbReference type="Proteomes" id="UP000009138"/>
    </source>
</evidence>
<proteinExistence type="inferred from homology"/>
<dbReference type="InterPro" id="IPR036961">
    <property type="entry name" value="Kinesin_motor_dom_sf"/>
</dbReference>
<keyword evidence="3 6" id="KW-0067">ATP-binding</keyword>
<dbReference type="GO" id="GO:0008017">
    <property type="term" value="F:microtubule binding"/>
    <property type="evidence" value="ECO:0007669"/>
    <property type="project" value="InterPro"/>
</dbReference>
<accession>I1C4T8</accession>
<dbReference type="PROSITE" id="PS00411">
    <property type="entry name" value="KINESIN_MOTOR_1"/>
    <property type="match status" value="1"/>
</dbReference>
<dbReference type="AlphaFoldDB" id="I1C4T8"/>
<sequence>MKNKLQSRQYTKTSEHIASRKRPVSVVKASTPERKPVRRMTIAPQTIPRIQQKPTYKDRRLSILPRRESVAPDLLQQPVSKLKTAAIPYNELHQRIRVCVRKRPLNKRETLSKEADITSIVGSHTVELHAESHVTNKDVYMRTAQPLIEYIFAGGNGTCFAYGQTGSGKTHTMLDSTDGLYVLAAQDIFRMLSQPTNSHLSANVGFYEIYQGQLYDLLNQRAKLTARDDGNNNVVIAGLKEFAIKDKEDLIAVFEYGNQGRTTGKTGVNNKSSRSHAVLQIILRLKDKPSEIHGKLSFIDLAGSERGVDRGDANNKTRLEGAEINKSLLALKECIRALDQDRKHAPFRGSKLTQVLRDCFVGGARTCMIATISPNSSNAEHTLNTLRYADRVKQLKGESDPRLTGDNSTDIKTELSTNRNIGIREEEETAEDGQSVANSYTMDEDEQVENLLDIDFPSEVAMNALNTPTNNNRFWKVSNDDYQERLLKPLESPPSEIFFSNLSDPFDSKPLELLRKQEEKKSKCDLERIRKFMKFHRRQIKDLEDCLKEETKLIAKLSLAINSTDEESQLEDNENLKQEYENYLNDLNEISTRVTIGMRMVQDKAKSELDQTK</sequence>
<dbReference type="GO" id="GO:0005874">
    <property type="term" value="C:microtubule"/>
    <property type="evidence" value="ECO:0007669"/>
    <property type="project" value="UniProtKB-KW"/>
</dbReference>
<dbReference type="InterPro" id="IPR027417">
    <property type="entry name" value="P-loop_NTPase"/>
</dbReference>
<dbReference type="RefSeq" id="XP_067518864.1">
    <property type="nucleotide sequence ID" value="XM_067662763.1"/>
</dbReference>
<dbReference type="InterPro" id="IPR019821">
    <property type="entry name" value="Kinesin_motor_CS"/>
</dbReference>
<dbReference type="OMA" id="QRDITHR"/>
<keyword evidence="1 7" id="KW-0493">Microtubule</keyword>
<dbReference type="SUPFAM" id="SSF52540">
    <property type="entry name" value="P-loop containing nucleoside triphosphate hydrolases"/>
    <property type="match status" value="1"/>
</dbReference>
<dbReference type="InterPro" id="IPR001752">
    <property type="entry name" value="Kinesin_motor_dom"/>
</dbReference>
<dbReference type="InParanoid" id="I1C4T8"/>
<evidence type="ECO:0000256" key="3">
    <source>
        <dbReference type="ARBA" id="ARBA00022840"/>
    </source>
</evidence>
<organism evidence="11 12">
    <name type="scientific">Rhizopus delemar (strain RA 99-880 / ATCC MYA-4621 / FGSC 9543 / NRRL 43880)</name>
    <name type="common">Mucormycosis agent</name>
    <name type="synonym">Rhizopus arrhizus var. delemar</name>
    <dbReference type="NCBI Taxonomy" id="246409"/>
    <lineage>
        <taxon>Eukaryota</taxon>
        <taxon>Fungi</taxon>
        <taxon>Fungi incertae sedis</taxon>
        <taxon>Mucoromycota</taxon>
        <taxon>Mucoromycotina</taxon>
        <taxon>Mucoromycetes</taxon>
        <taxon>Mucorales</taxon>
        <taxon>Mucorineae</taxon>
        <taxon>Rhizopodaceae</taxon>
        <taxon>Rhizopus</taxon>
    </lineage>
</organism>
<keyword evidence="2 6" id="KW-0547">Nucleotide-binding</keyword>
<keyword evidence="12" id="KW-1185">Reference proteome</keyword>
<evidence type="ECO:0000256" key="7">
    <source>
        <dbReference type="RuleBase" id="RU000394"/>
    </source>
</evidence>
<feature type="binding site" evidence="6">
    <location>
        <begin position="163"/>
        <end position="170"/>
    </location>
    <ligand>
        <name>ATP</name>
        <dbReference type="ChEBI" id="CHEBI:30616"/>
    </ligand>
</feature>
<dbReference type="PANTHER" id="PTHR47971:SF20">
    <property type="entry name" value="KINESIN-LIKE PROTEIN KIF24"/>
    <property type="match status" value="1"/>
</dbReference>
<dbReference type="SMART" id="SM00129">
    <property type="entry name" value="KISc"/>
    <property type="match status" value="1"/>
</dbReference>
<dbReference type="GeneID" id="93615144"/>
<dbReference type="Gene3D" id="3.40.850.10">
    <property type="entry name" value="Kinesin motor domain"/>
    <property type="match status" value="1"/>
</dbReference>
<evidence type="ECO:0000313" key="11">
    <source>
        <dbReference type="EMBL" id="EIE83468.1"/>
    </source>
</evidence>
<dbReference type="InterPro" id="IPR027640">
    <property type="entry name" value="Kinesin-like_fam"/>
</dbReference>
<evidence type="ECO:0000256" key="4">
    <source>
        <dbReference type="ARBA" id="ARBA00023175"/>
    </source>
</evidence>
<comment type="similarity">
    <text evidence="5">Belongs to the TRAFAC class myosin-kinesin ATPase superfamily. Kinesin family. KIN-13 subfamily.</text>
</comment>
<dbReference type="GO" id="GO:0005524">
    <property type="term" value="F:ATP binding"/>
    <property type="evidence" value="ECO:0007669"/>
    <property type="project" value="UniProtKB-UniRule"/>
</dbReference>
<dbReference type="GO" id="GO:0007019">
    <property type="term" value="P:microtubule depolymerization"/>
    <property type="evidence" value="ECO:0007669"/>
    <property type="project" value="TreeGrafter"/>
</dbReference>
<dbReference type="PRINTS" id="PR00380">
    <property type="entry name" value="KINESINHEAVY"/>
</dbReference>
<reference evidence="11 12" key="1">
    <citation type="journal article" date="2009" name="PLoS Genet.">
        <title>Genomic analysis of the basal lineage fungus Rhizopus oryzae reveals a whole-genome duplication.</title>
        <authorList>
            <person name="Ma L.-J."/>
            <person name="Ibrahim A.S."/>
            <person name="Skory C."/>
            <person name="Grabherr M.G."/>
            <person name="Burger G."/>
            <person name="Butler M."/>
            <person name="Elias M."/>
            <person name="Idnurm A."/>
            <person name="Lang B.F."/>
            <person name="Sone T."/>
            <person name="Abe A."/>
            <person name="Calvo S.E."/>
            <person name="Corrochano L.M."/>
            <person name="Engels R."/>
            <person name="Fu J."/>
            <person name="Hansberg W."/>
            <person name="Kim J.-M."/>
            <person name="Kodira C.D."/>
            <person name="Koehrsen M.J."/>
            <person name="Liu B."/>
            <person name="Miranda-Saavedra D."/>
            <person name="O'Leary S."/>
            <person name="Ortiz-Castellanos L."/>
            <person name="Poulter R."/>
            <person name="Rodriguez-Romero J."/>
            <person name="Ruiz-Herrera J."/>
            <person name="Shen Y.-Q."/>
            <person name="Zeng Q."/>
            <person name="Galagan J."/>
            <person name="Birren B.W."/>
            <person name="Cuomo C.A."/>
            <person name="Wickes B.L."/>
        </authorList>
    </citation>
    <scope>NUCLEOTIDE SEQUENCE [LARGE SCALE GENOMIC DNA]</scope>
    <source>
        <strain evidence="12">RA 99-880 / ATCC MYA-4621 / FGSC 9543 / NRRL 43880</strain>
    </source>
</reference>
<gene>
    <name evidence="11" type="ORF">RO3G_08173</name>
</gene>
<protein>
    <recommendedName>
        <fullName evidence="7">Kinesin-like protein</fullName>
    </recommendedName>
</protein>
<dbReference type="OrthoDB" id="3176171at2759"/>
<evidence type="ECO:0000256" key="5">
    <source>
        <dbReference type="ARBA" id="ARBA00061030"/>
    </source>
</evidence>
<evidence type="ECO:0000256" key="8">
    <source>
        <dbReference type="SAM" id="Coils"/>
    </source>
</evidence>
<keyword evidence="4 6" id="KW-0505">Motor protein</keyword>
<evidence type="ECO:0000256" key="2">
    <source>
        <dbReference type="ARBA" id="ARBA00022741"/>
    </source>
</evidence>
<feature type="region of interest" description="Disordered" evidence="9">
    <location>
        <begin position="1"/>
        <end position="34"/>
    </location>
</feature>
<dbReference type="FunFam" id="3.40.850.10:FF:000012">
    <property type="entry name" value="Kinesin-like protein"/>
    <property type="match status" value="1"/>
</dbReference>
<dbReference type="Pfam" id="PF00225">
    <property type="entry name" value="Kinesin"/>
    <property type="match status" value="1"/>
</dbReference>